<dbReference type="InterPro" id="IPR009060">
    <property type="entry name" value="UBA-like_sf"/>
</dbReference>
<dbReference type="OMA" id="PIAFLHI"/>
<dbReference type="GO" id="GO:0031593">
    <property type="term" value="F:polyubiquitin modification-dependent protein binding"/>
    <property type="evidence" value="ECO:0007669"/>
    <property type="project" value="UniProtKB-UniRule"/>
</dbReference>
<reference evidence="5 6" key="1">
    <citation type="journal article" date="2011" name="Genome Res.">
        <title>Phylogeny-wide analysis of social amoeba genomes highlights ancient origins for complex intercellular communication.</title>
        <authorList>
            <person name="Heidel A.J."/>
            <person name="Lawal H.M."/>
            <person name="Felder M."/>
            <person name="Schilde C."/>
            <person name="Helps N.R."/>
            <person name="Tunggal B."/>
            <person name="Rivero F."/>
            <person name="John U."/>
            <person name="Schleicher M."/>
            <person name="Eichinger L."/>
            <person name="Platzer M."/>
            <person name="Noegel A.A."/>
            <person name="Schaap P."/>
            <person name="Gloeckner G."/>
        </authorList>
    </citation>
    <scope>NUCLEOTIDE SEQUENCE [LARGE SCALE GENOMIC DNA]</scope>
    <source>
        <strain evidence="6">ATCC 26659 / Pp 5 / PN500</strain>
    </source>
</reference>
<dbReference type="FunFam" id="1.10.8.10:FF:000002">
    <property type="entry name" value="UV excision repair protein RAD23 homolog"/>
    <property type="match status" value="1"/>
</dbReference>
<evidence type="ECO:0000256" key="2">
    <source>
        <dbReference type="RuleBase" id="RU367049"/>
    </source>
</evidence>
<dbReference type="SUPFAM" id="SSF46934">
    <property type="entry name" value="UBA-like"/>
    <property type="match status" value="1"/>
</dbReference>
<dbReference type="PANTHER" id="PTHR10621:SF0">
    <property type="entry name" value="UV EXCISION REPAIR PROTEIN RAD23"/>
    <property type="match status" value="1"/>
</dbReference>
<dbReference type="AlphaFoldDB" id="D3BAV5"/>
<dbReference type="SMART" id="SM00727">
    <property type="entry name" value="STI1"/>
    <property type="match status" value="1"/>
</dbReference>
<gene>
    <name evidence="5" type="ORF">PPL_05686</name>
</gene>
<dbReference type="InterPro" id="IPR006636">
    <property type="entry name" value="STI1_HS-bd"/>
</dbReference>
<dbReference type="GO" id="GO:0003684">
    <property type="term" value="F:damaged DNA binding"/>
    <property type="evidence" value="ECO:0007669"/>
    <property type="project" value="UniProtKB-UniRule"/>
</dbReference>
<evidence type="ECO:0000259" key="4">
    <source>
        <dbReference type="SMART" id="SM00727"/>
    </source>
</evidence>
<protein>
    <recommendedName>
        <fullName evidence="2">UV excision repair protein RAD23</fullName>
    </recommendedName>
</protein>
<comment type="similarity">
    <text evidence="2">Belongs to the RAD23 family.</text>
</comment>
<dbReference type="RefSeq" id="XP_020433809.1">
    <property type="nucleotide sequence ID" value="XM_020576560.1"/>
</dbReference>
<dbReference type="SMART" id="SM00165">
    <property type="entry name" value="UBA"/>
    <property type="match status" value="1"/>
</dbReference>
<dbReference type="PRINTS" id="PR01839">
    <property type="entry name" value="RAD23PROTEIN"/>
</dbReference>
<name>D3BAV5_HETP5</name>
<organism evidence="5 6">
    <name type="scientific">Heterostelium pallidum (strain ATCC 26659 / Pp 5 / PN500)</name>
    <name type="common">Cellular slime mold</name>
    <name type="synonym">Polysphondylium pallidum</name>
    <dbReference type="NCBI Taxonomy" id="670386"/>
    <lineage>
        <taxon>Eukaryota</taxon>
        <taxon>Amoebozoa</taxon>
        <taxon>Evosea</taxon>
        <taxon>Eumycetozoa</taxon>
        <taxon>Dictyostelia</taxon>
        <taxon>Acytosteliales</taxon>
        <taxon>Acytosteliaceae</taxon>
        <taxon>Heterostelium</taxon>
    </lineage>
</organism>
<dbReference type="Gene3D" id="1.10.8.10">
    <property type="entry name" value="DNA helicase RuvA subunit, C-terminal domain"/>
    <property type="match status" value="1"/>
</dbReference>
<dbReference type="CDD" id="cd14281">
    <property type="entry name" value="UBA2_Rad23_like"/>
    <property type="match status" value="1"/>
</dbReference>
<comment type="subcellular location">
    <subcellularLocation>
        <location evidence="2">Nucleus</location>
    </subcellularLocation>
    <subcellularLocation>
        <location evidence="2">Cytoplasm</location>
    </subcellularLocation>
</comment>
<dbReference type="GO" id="GO:0043130">
    <property type="term" value="F:ubiquitin binding"/>
    <property type="evidence" value="ECO:0007669"/>
    <property type="project" value="UniProtKB-UniRule"/>
</dbReference>
<comment type="caution">
    <text evidence="5">The sequence shown here is derived from an EMBL/GenBank/DDBJ whole genome shotgun (WGS) entry which is preliminary data.</text>
</comment>
<dbReference type="InParanoid" id="D3BAV5"/>
<dbReference type="GO" id="GO:0043161">
    <property type="term" value="P:proteasome-mediated ubiquitin-dependent protein catabolic process"/>
    <property type="evidence" value="ECO:0007669"/>
    <property type="project" value="UniProtKB-UniRule"/>
</dbReference>
<dbReference type="GO" id="GO:0005829">
    <property type="term" value="C:cytosol"/>
    <property type="evidence" value="ECO:0007669"/>
    <property type="project" value="TreeGrafter"/>
</dbReference>
<dbReference type="SUPFAM" id="SSF101238">
    <property type="entry name" value="XPC-binding domain"/>
    <property type="match status" value="1"/>
</dbReference>
<feature type="domain" description="STI1" evidence="4">
    <location>
        <begin position="9"/>
        <end position="54"/>
    </location>
</feature>
<comment type="function">
    <text evidence="2">Multiubiquitin chain receptor involved in modulation of proteasomal degradation. Involved in nucleotide excision repair.</text>
</comment>
<dbReference type="InterPro" id="IPR036353">
    <property type="entry name" value="XPC-bd_sf"/>
</dbReference>
<dbReference type="Gene3D" id="1.10.10.540">
    <property type="entry name" value="XPC-binding domain"/>
    <property type="match status" value="1"/>
</dbReference>
<evidence type="ECO:0000313" key="6">
    <source>
        <dbReference type="Proteomes" id="UP000001396"/>
    </source>
</evidence>
<dbReference type="Proteomes" id="UP000001396">
    <property type="component" value="Unassembled WGS sequence"/>
</dbReference>
<dbReference type="GO" id="GO:0005654">
    <property type="term" value="C:nucleoplasm"/>
    <property type="evidence" value="ECO:0007669"/>
    <property type="project" value="TreeGrafter"/>
</dbReference>
<accession>D3BAV5</accession>
<proteinExistence type="inferred from homology"/>
<evidence type="ECO:0000256" key="1">
    <source>
        <dbReference type="ARBA" id="ARBA00023242"/>
    </source>
</evidence>
<keyword evidence="2" id="KW-0227">DNA damage</keyword>
<sequence>MAEAEGTGEPNIFEALRNNPHFPMLRETIQRNPAVIPELLQQFSQTNPGLVRQITENPQEFLRLFQEPQQVAIQVSQEEREAIERLILLTGLEKAEVVEAYFACDKDEQLTASYLFERADDPDN</sequence>
<evidence type="ECO:0000313" key="5">
    <source>
        <dbReference type="EMBL" id="EFA81692.1"/>
    </source>
</evidence>
<keyword evidence="2" id="KW-0963">Cytoplasm</keyword>
<dbReference type="PANTHER" id="PTHR10621">
    <property type="entry name" value="UV EXCISION REPAIR PROTEIN RAD23"/>
    <property type="match status" value="1"/>
</dbReference>
<keyword evidence="1 2" id="KW-0539">Nucleus</keyword>
<dbReference type="EMBL" id="ADBJ01000025">
    <property type="protein sequence ID" value="EFA81692.1"/>
    <property type="molecule type" value="Genomic_DNA"/>
</dbReference>
<dbReference type="STRING" id="670386.D3BAV5"/>
<dbReference type="GeneID" id="31361170"/>
<dbReference type="GO" id="GO:0070628">
    <property type="term" value="F:proteasome binding"/>
    <property type="evidence" value="ECO:0007669"/>
    <property type="project" value="TreeGrafter"/>
</dbReference>
<dbReference type="Pfam" id="PF09280">
    <property type="entry name" value="XPC-binding"/>
    <property type="match status" value="1"/>
</dbReference>
<dbReference type="InterPro" id="IPR015940">
    <property type="entry name" value="UBA"/>
</dbReference>
<feature type="domain" description="UBA" evidence="3">
    <location>
        <begin position="79"/>
        <end position="117"/>
    </location>
</feature>
<dbReference type="GO" id="GO:0006289">
    <property type="term" value="P:nucleotide-excision repair"/>
    <property type="evidence" value="ECO:0007669"/>
    <property type="project" value="UniProtKB-UniRule"/>
</dbReference>
<dbReference type="InterPro" id="IPR015360">
    <property type="entry name" value="XPC-bd"/>
</dbReference>
<keyword evidence="6" id="KW-1185">Reference proteome</keyword>
<evidence type="ECO:0000259" key="3">
    <source>
        <dbReference type="SMART" id="SM00165"/>
    </source>
</evidence>
<dbReference type="InterPro" id="IPR004806">
    <property type="entry name" value="Rad23"/>
</dbReference>
<keyword evidence="2" id="KW-0234">DNA repair</keyword>